<evidence type="ECO:0000259" key="3">
    <source>
        <dbReference type="PROSITE" id="PS01031"/>
    </source>
</evidence>
<accession>A0A6V8SCU0</accession>
<dbReference type="AlphaFoldDB" id="A0A6V8SCU0"/>
<reference evidence="4 5" key="1">
    <citation type="submission" date="2020-07" db="EMBL/GenBank/DDBJ databases">
        <title>A new beta-1,3-glucan-decomposing anaerobic bacterium isolated from anoxic soil subjected to biological soil disinfestation.</title>
        <authorList>
            <person name="Ueki A."/>
            <person name="Tonouchi A."/>
        </authorList>
    </citation>
    <scope>NUCLEOTIDE SEQUENCE [LARGE SCALE GENOMIC DNA]</scope>
    <source>
        <strain evidence="4 5">TW1</strain>
    </source>
</reference>
<dbReference type="SUPFAM" id="SSF49764">
    <property type="entry name" value="HSP20-like chaperones"/>
    <property type="match status" value="1"/>
</dbReference>
<gene>
    <name evidence="4" type="ORF">bsdtw1_01130</name>
</gene>
<dbReference type="Proteomes" id="UP000580568">
    <property type="component" value="Unassembled WGS sequence"/>
</dbReference>
<evidence type="ECO:0000256" key="2">
    <source>
        <dbReference type="RuleBase" id="RU003616"/>
    </source>
</evidence>
<comment type="caution">
    <text evidence="4">The sequence shown here is derived from an EMBL/GenBank/DDBJ whole genome shotgun (WGS) entry which is preliminary data.</text>
</comment>
<evidence type="ECO:0000313" key="5">
    <source>
        <dbReference type="Proteomes" id="UP000580568"/>
    </source>
</evidence>
<name>A0A6V8SCU0_9CLOT</name>
<evidence type="ECO:0000313" key="4">
    <source>
        <dbReference type="EMBL" id="GFP75064.1"/>
    </source>
</evidence>
<comment type="similarity">
    <text evidence="1 2">Belongs to the small heat shock protein (HSP20) family.</text>
</comment>
<dbReference type="InterPro" id="IPR008978">
    <property type="entry name" value="HSP20-like_chaperone"/>
</dbReference>
<dbReference type="PROSITE" id="PS01031">
    <property type="entry name" value="SHSP"/>
    <property type="match status" value="1"/>
</dbReference>
<dbReference type="InterPro" id="IPR002068">
    <property type="entry name" value="A-crystallin/Hsp20_dom"/>
</dbReference>
<sequence length="130" mass="15152">MFFGLLNMMNNINENKVELKMLDLDDKYVVVGKILGVQRNNINLNYENDYLTITVRVNKVNSRRGYGSFYMVQTVNDIRKNFYVPNVDSKSITGKFENGNLIISLPKNILSIKNKVIVEVEEYHEQEKLE</sequence>
<dbReference type="Pfam" id="PF00011">
    <property type="entry name" value="HSP20"/>
    <property type="match status" value="1"/>
</dbReference>
<organism evidence="4 5">
    <name type="scientific">Clostridium fungisolvens</name>
    <dbReference type="NCBI Taxonomy" id="1604897"/>
    <lineage>
        <taxon>Bacteria</taxon>
        <taxon>Bacillati</taxon>
        <taxon>Bacillota</taxon>
        <taxon>Clostridia</taxon>
        <taxon>Eubacteriales</taxon>
        <taxon>Clostridiaceae</taxon>
        <taxon>Clostridium</taxon>
    </lineage>
</organism>
<dbReference type="EMBL" id="BLZR01000001">
    <property type="protein sequence ID" value="GFP75064.1"/>
    <property type="molecule type" value="Genomic_DNA"/>
</dbReference>
<feature type="domain" description="SHSP" evidence="3">
    <location>
        <begin position="10"/>
        <end position="123"/>
    </location>
</feature>
<evidence type="ECO:0000256" key="1">
    <source>
        <dbReference type="PROSITE-ProRule" id="PRU00285"/>
    </source>
</evidence>
<keyword evidence="5" id="KW-1185">Reference proteome</keyword>
<proteinExistence type="inferred from homology"/>
<dbReference type="Gene3D" id="2.60.40.790">
    <property type="match status" value="1"/>
</dbReference>
<dbReference type="RefSeq" id="WP_183276596.1">
    <property type="nucleotide sequence ID" value="NZ_BLZR01000001.1"/>
</dbReference>
<protein>
    <submittedName>
        <fullName evidence="4">18 kDa heat shock protein</fullName>
    </submittedName>
</protein>
<keyword evidence="4" id="KW-0346">Stress response</keyword>